<dbReference type="InterPro" id="IPR010997">
    <property type="entry name" value="HRDC-like_sf"/>
</dbReference>
<dbReference type="RefSeq" id="WP_029160046.1">
    <property type="nucleotide sequence ID" value="NZ_CP009933.1"/>
</dbReference>
<evidence type="ECO:0000256" key="14">
    <source>
        <dbReference type="ARBA" id="ARBA00023235"/>
    </source>
</evidence>
<dbReference type="SMART" id="SM00490">
    <property type="entry name" value="HELICc"/>
    <property type="match status" value="1"/>
</dbReference>
<organism evidence="20 21">
    <name type="scientific">Clostridium scatologenes</name>
    <dbReference type="NCBI Taxonomy" id="1548"/>
    <lineage>
        <taxon>Bacteria</taxon>
        <taxon>Bacillati</taxon>
        <taxon>Bacillota</taxon>
        <taxon>Clostridia</taxon>
        <taxon>Eubacteriales</taxon>
        <taxon>Clostridiaceae</taxon>
        <taxon>Clostridium</taxon>
    </lineage>
</organism>
<dbReference type="EMBL" id="CP009933">
    <property type="protein sequence ID" value="AKA68623.1"/>
    <property type="molecule type" value="Genomic_DNA"/>
</dbReference>
<dbReference type="Pfam" id="PF00270">
    <property type="entry name" value="DEAD"/>
    <property type="match status" value="1"/>
</dbReference>
<dbReference type="NCBIfam" id="TIGR01389">
    <property type="entry name" value="recQ"/>
    <property type="match status" value="1"/>
</dbReference>
<evidence type="ECO:0000259" key="19">
    <source>
        <dbReference type="PROSITE" id="PS51194"/>
    </source>
</evidence>
<protein>
    <recommendedName>
        <fullName evidence="16">DNA helicase RecQ</fullName>
        <ecNumber evidence="16">5.6.2.4</ecNumber>
    </recommendedName>
</protein>
<dbReference type="SUPFAM" id="SSF52540">
    <property type="entry name" value="P-loop containing nucleoside triphosphate hydrolases"/>
    <property type="match status" value="1"/>
</dbReference>
<dbReference type="KEGG" id="csq:CSCA_1498"/>
<evidence type="ECO:0000256" key="2">
    <source>
        <dbReference type="ARBA" id="ARBA00001947"/>
    </source>
</evidence>
<evidence type="ECO:0000256" key="3">
    <source>
        <dbReference type="ARBA" id="ARBA00005446"/>
    </source>
</evidence>
<comment type="cofactor">
    <cofactor evidence="1">
        <name>Mg(2+)</name>
        <dbReference type="ChEBI" id="CHEBI:18420"/>
    </cofactor>
</comment>
<evidence type="ECO:0000259" key="17">
    <source>
        <dbReference type="PROSITE" id="PS50967"/>
    </source>
</evidence>
<accession>A0A0E3JMX7</accession>
<dbReference type="Pfam" id="PF14493">
    <property type="entry name" value="HTH_40"/>
    <property type="match status" value="1"/>
</dbReference>
<dbReference type="InterPro" id="IPR029491">
    <property type="entry name" value="Helicase_HTH"/>
</dbReference>
<dbReference type="SMART" id="SM00341">
    <property type="entry name" value="HRDC"/>
    <property type="match status" value="1"/>
</dbReference>
<dbReference type="SMART" id="SM00487">
    <property type="entry name" value="DEXDc"/>
    <property type="match status" value="1"/>
</dbReference>
<keyword evidence="10" id="KW-0067">ATP-binding</keyword>
<proteinExistence type="inferred from homology"/>
<dbReference type="Pfam" id="PF16124">
    <property type="entry name" value="RecQ_Zn_bind"/>
    <property type="match status" value="1"/>
</dbReference>
<comment type="catalytic activity">
    <reaction evidence="15">
        <text>Couples ATP hydrolysis with the unwinding of duplex DNA by translocating in the 3'-5' direction.</text>
        <dbReference type="EC" id="5.6.2.4"/>
    </reaction>
</comment>
<feature type="domain" description="Helicase C-terminal" evidence="19">
    <location>
        <begin position="216"/>
        <end position="366"/>
    </location>
</feature>
<keyword evidence="6" id="KW-0227">DNA damage</keyword>
<dbReference type="InterPro" id="IPR001650">
    <property type="entry name" value="Helicase_C-like"/>
</dbReference>
<dbReference type="GO" id="GO:0043590">
    <property type="term" value="C:bacterial nucleoid"/>
    <property type="evidence" value="ECO:0007669"/>
    <property type="project" value="TreeGrafter"/>
</dbReference>
<dbReference type="InterPro" id="IPR011545">
    <property type="entry name" value="DEAD/DEAH_box_helicase_dom"/>
</dbReference>
<evidence type="ECO:0000256" key="10">
    <source>
        <dbReference type="ARBA" id="ARBA00022840"/>
    </source>
</evidence>
<dbReference type="InterPro" id="IPR018982">
    <property type="entry name" value="RQC_domain"/>
</dbReference>
<dbReference type="NCBIfam" id="TIGR00614">
    <property type="entry name" value="recQ_fam"/>
    <property type="match status" value="1"/>
</dbReference>
<keyword evidence="7" id="KW-0378">Hydrolase</keyword>
<dbReference type="PROSITE" id="PS51194">
    <property type="entry name" value="HELICASE_CTER"/>
    <property type="match status" value="1"/>
</dbReference>
<dbReference type="InterPro" id="IPR044876">
    <property type="entry name" value="HRDC_dom_sf"/>
</dbReference>
<dbReference type="STRING" id="1548.CSCA_1498"/>
<comment type="similarity">
    <text evidence="3">Belongs to the helicase family. RecQ subfamily.</text>
</comment>
<name>A0A0E3JMX7_CLOSL</name>
<evidence type="ECO:0000256" key="11">
    <source>
        <dbReference type="ARBA" id="ARBA00023125"/>
    </source>
</evidence>
<feature type="domain" description="Helicase ATP-binding" evidence="18">
    <location>
        <begin position="26"/>
        <end position="195"/>
    </location>
</feature>
<evidence type="ECO:0000256" key="12">
    <source>
        <dbReference type="ARBA" id="ARBA00023172"/>
    </source>
</evidence>
<dbReference type="GO" id="GO:0006281">
    <property type="term" value="P:DNA repair"/>
    <property type="evidence" value="ECO:0007669"/>
    <property type="project" value="UniProtKB-KW"/>
</dbReference>
<dbReference type="InterPro" id="IPR032284">
    <property type="entry name" value="RecQ_Zn-bd"/>
</dbReference>
<dbReference type="GO" id="GO:0046872">
    <property type="term" value="F:metal ion binding"/>
    <property type="evidence" value="ECO:0007669"/>
    <property type="project" value="UniProtKB-KW"/>
</dbReference>
<dbReference type="InterPro" id="IPR014001">
    <property type="entry name" value="Helicase_ATP-bd"/>
</dbReference>
<evidence type="ECO:0000256" key="5">
    <source>
        <dbReference type="ARBA" id="ARBA00022741"/>
    </source>
</evidence>
<dbReference type="InterPro" id="IPR036388">
    <property type="entry name" value="WH-like_DNA-bd_sf"/>
</dbReference>
<dbReference type="PANTHER" id="PTHR13710:SF105">
    <property type="entry name" value="ATP-DEPENDENT DNA HELICASE Q1"/>
    <property type="match status" value="1"/>
</dbReference>
<dbReference type="HOGENOM" id="CLU_001103_14_3_9"/>
<dbReference type="InterPro" id="IPR004589">
    <property type="entry name" value="DNA_helicase_ATP-dep_RecQ"/>
</dbReference>
<dbReference type="GO" id="GO:0043138">
    <property type="term" value="F:3'-5' DNA helicase activity"/>
    <property type="evidence" value="ECO:0007669"/>
    <property type="project" value="UniProtKB-EC"/>
</dbReference>
<dbReference type="Pfam" id="PF00271">
    <property type="entry name" value="Helicase_C"/>
    <property type="match status" value="1"/>
</dbReference>
<dbReference type="GO" id="GO:0016787">
    <property type="term" value="F:hydrolase activity"/>
    <property type="evidence" value="ECO:0007669"/>
    <property type="project" value="UniProtKB-KW"/>
</dbReference>
<evidence type="ECO:0000313" key="21">
    <source>
        <dbReference type="Proteomes" id="UP000033115"/>
    </source>
</evidence>
<dbReference type="Proteomes" id="UP000033115">
    <property type="component" value="Chromosome"/>
</dbReference>
<dbReference type="PANTHER" id="PTHR13710">
    <property type="entry name" value="DNA HELICASE RECQ FAMILY MEMBER"/>
    <property type="match status" value="1"/>
</dbReference>
<keyword evidence="4" id="KW-0479">Metal-binding</keyword>
<dbReference type="CDD" id="cd18794">
    <property type="entry name" value="SF2_C_RecQ"/>
    <property type="match status" value="1"/>
</dbReference>
<evidence type="ECO:0000256" key="15">
    <source>
        <dbReference type="ARBA" id="ARBA00034617"/>
    </source>
</evidence>
<dbReference type="EC" id="5.6.2.4" evidence="16"/>
<keyword evidence="5" id="KW-0547">Nucleotide-binding</keyword>
<dbReference type="InterPro" id="IPR027417">
    <property type="entry name" value="P-loop_NTPase"/>
</dbReference>
<keyword evidence="12" id="KW-0233">DNA recombination</keyword>
<dbReference type="Gene3D" id="1.10.10.10">
    <property type="entry name" value="Winged helix-like DNA-binding domain superfamily/Winged helix DNA-binding domain"/>
    <property type="match status" value="1"/>
</dbReference>
<evidence type="ECO:0000313" key="20">
    <source>
        <dbReference type="EMBL" id="AKA68623.1"/>
    </source>
</evidence>
<dbReference type="SUPFAM" id="SSF47819">
    <property type="entry name" value="HRDC-like"/>
    <property type="match status" value="1"/>
</dbReference>
<gene>
    <name evidence="20" type="ORF">CSCA_1498</name>
</gene>
<dbReference type="SUPFAM" id="SSF46785">
    <property type="entry name" value="Winged helix' DNA-binding domain"/>
    <property type="match status" value="1"/>
</dbReference>
<dbReference type="GO" id="GO:0006260">
    <property type="term" value="P:DNA replication"/>
    <property type="evidence" value="ECO:0007669"/>
    <property type="project" value="InterPro"/>
</dbReference>
<evidence type="ECO:0000256" key="16">
    <source>
        <dbReference type="NCBIfam" id="TIGR01389"/>
    </source>
</evidence>
<dbReference type="GO" id="GO:0005737">
    <property type="term" value="C:cytoplasm"/>
    <property type="evidence" value="ECO:0007669"/>
    <property type="project" value="TreeGrafter"/>
</dbReference>
<dbReference type="Gene3D" id="3.40.50.300">
    <property type="entry name" value="P-loop containing nucleotide triphosphate hydrolases"/>
    <property type="match status" value="2"/>
</dbReference>
<comment type="cofactor">
    <cofactor evidence="2">
        <name>Zn(2+)</name>
        <dbReference type="ChEBI" id="CHEBI:29105"/>
    </cofactor>
</comment>
<dbReference type="InterPro" id="IPR002121">
    <property type="entry name" value="HRDC_dom"/>
</dbReference>
<dbReference type="GO" id="GO:0009432">
    <property type="term" value="P:SOS response"/>
    <property type="evidence" value="ECO:0007669"/>
    <property type="project" value="UniProtKB-UniRule"/>
</dbReference>
<evidence type="ECO:0000256" key="1">
    <source>
        <dbReference type="ARBA" id="ARBA00001946"/>
    </source>
</evidence>
<evidence type="ECO:0000256" key="9">
    <source>
        <dbReference type="ARBA" id="ARBA00022833"/>
    </source>
</evidence>
<evidence type="ECO:0000259" key="18">
    <source>
        <dbReference type="PROSITE" id="PS51192"/>
    </source>
</evidence>
<evidence type="ECO:0000256" key="13">
    <source>
        <dbReference type="ARBA" id="ARBA00023204"/>
    </source>
</evidence>
<dbReference type="PROSITE" id="PS51192">
    <property type="entry name" value="HELICASE_ATP_BIND_1"/>
    <property type="match status" value="1"/>
</dbReference>
<dbReference type="SMART" id="SM00956">
    <property type="entry name" value="RQC"/>
    <property type="match status" value="1"/>
</dbReference>
<dbReference type="Gene3D" id="1.10.10.1390">
    <property type="entry name" value="ATP-dependent DNA helicase RecQ"/>
    <property type="match status" value="1"/>
</dbReference>
<evidence type="ECO:0000256" key="4">
    <source>
        <dbReference type="ARBA" id="ARBA00022723"/>
    </source>
</evidence>
<evidence type="ECO:0000256" key="7">
    <source>
        <dbReference type="ARBA" id="ARBA00022801"/>
    </source>
</evidence>
<dbReference type="GO" id="GO:0006310">
    <property type="term" value="P:DNA recombination"/>
    <property type="evidence" value="ECO:0007669"/>
    <property type="project" value="UniProtKB-UniRule"/>
</dbReference>
<keyword evidence="13" id="KW-0234">DNA repair</keyword>
<dbReference type="Pfam" id="PF00570">
    <property type="entry name" value="HRDC"/>
    <property type="match status" value="1"/>
</dbReference>
<evidence type="ECO:0000256" key="6">
    <source>
        <dbReference type="ARBA" id="ARBA00022763"/>
    </source>
</evidence>
<dbReference type="Gene3D" id="1.10.150.80">
    <property type="entry name" value="HRDC domain"/>
    <property type="match status" value="1"/>
</dbReference>
<keyword evidence="21" id="KW-1185">Reference proteome</keyword>
<keyword evidence="14" id="KW-0413">Isomerase</keyword>
<keyword evidence="9" id="KW-0862">Zinc</keyword>
<dbReference type="AlphaFoldDB" id="A0A0E3JMX7"/>
<dbReference type="GO" id="GO:0003677">
    <property type="term" value="F:DNA binding"/>
    <property type="evidence" value="ECO:0007669"/>
    <property type="project" value="UniProtKB-KW"/>
</dbReference>
<dbReference type="InterPro" id="IPR006293">
    <property type="entry name" value="DNA_helicase_ATP-dep_RecQ_bac"/>
</dbReference>
<dbReference type="GO" id="GO:0005524">
    <property type="term" value="F:ATP binding"/>
    <property type="evidence" value="ECO:0007669"/>
    <property type="project" value="UniProtKB-KW"/>
</dbReference>
<dbReference type="CDD" id="cd17920">
    <property type="entry name" value="DEXHc_RecQ"/>
    <property type="match status" value="1"/>
</dbReference>
<dbReference type="PROSITE" id="PS50967">
    <property type="entry name" value="HRDC"/>
    <property type="match status" value="1"/>
</dbReference>
<sequence length="711" mass="81577">MLEEAKVLLKKYYGYDSFREGQEKVINSILEGRDTFAIMPTGAGKSICYQIPALLMKGITIVISPLISLMKDQVDALNDIGVKASFINSSLDQYELQERILMAVSGYTKLLYVAPERLESESFCELIKTLNISMIAIDECHCVSQWGHDFRPSYRSIAPLIKKLDHKPIVSAFTATATNEVKEDVVKLLGLKDSNVYTTGFDRKNLYFSVVRGENKKDYLLKYLENNKDQVGIIYAGTRKEVDDIYESLKKKGYSIGKYHAGMSDTARTKAQEDFLYDNVNIIVATNAFGMGIDKSNVRYVIHYNIPKNIEAYYQEAGRAGRDGEPSECILLFGAQDIMLQKFLIEQSIFSEERRINEYRKLQDVVDYCHTTKCLRKFILEYFGETDVPEFCDNCSVCKDETELSDITIDAQKIFSCIARMKQRFGTVLVSQVLRGSKDKKVLDFGFEKLSTYGIMKNYTVKEIKDLINVLIADEYLYLTESQFPVVRLKEKAVSVLKGEENVFQKIHKTKKKVVQENSLFLLLKSLRKTISEREAVPPYIIFADAALRDMSEKLPENDEEFLDIKGVGESKLRKYGEEFLNIIRDYIKEHPSEKTPNKTMKELKEDLSEKHDVPSHVITLNMFNEGKSLEEISKERNLKFMTIEDHIMRCAMEGMDVNLDFFIPKEYEECIFQAIEKSDSTKLRNIKEMLPEEVSYTAIKAALCKMKNSA</sequence>
<keyword evidence="11" id="KW-0238">DNA-binding</keyword>
<dbReference type="GO" id="GO:0030894">
    <property type="term" value="C:replisome"/>
    <property type="evidence" value="ECO:0007669"/>
    <property type="project" value="TreeGrafter"/>
</dbReference>
<keyword evidence="8 20" id="KW-0347">Helicase</keyword>
<dbReference type="Pfam" id="PF09382">
    <property type="entry name" value="RQC"/>
    <property type="match status" value="1"/>
</dbReference>
<dbReference type="FunFam" id="3.40.50.300:FF:000296">
    <property type="entry name" value="ATP-dependent DNA helicase RecQ"/>
    <property type="match status" value="1"/>
</dbReference>
<feature type="domain" description="HRDC" evidence="17">
    <location>
        <begin position="514"/>
        <end position="594"/>
    </location>
</feature>
<dbReference type="InterPro" id="IPR036390">
    <property type="entry name" value="WH_DNA-bd_sf"/>
</dbReference>
<reference evidence="20 21" key="1">
    <citation type="journal article" date="2015" name="J. Biotechnol.">
        <title>Complete genome sequence of a malodorant-producing acetogen, Clostridium scatologenes ATCC 25775(T).</title>
        <authorList>
            <person name="Zhu Z."/>
            <person name="Guo T."/>
            <person name="Zheng H."/>
            <person name="Song T."/>
            <person name="Ouyang P."/>
            <person name="Xie J."/>
        </authorList>
    </citation>
    <scope>NUCLEOTIDE SEQUENCE [LARGE SCALE GENOMIC DNA]</scope>
    <source>
        <strain evidence="20 21">ATCC 25775</strain>
    </source>
</reference>
<evidence type="ECO:0000256" key="8">
    <source>
        <dbReference type="ARBA" id="ARBA00022806"/>
    </source>
</evidence>
<dbReference type="GO" id="GO:0009378">
    <property type="term" value="F:four-way junction helicase activity"/>
    <property type="evidence" value="ECO:0007669"/>
    <property type="project" value="TreeGrafter"/>
</dbReference>